<feature type="coiled-coil region" evidence="1">
    <location>
        <begin position="58"/>
        <end position="127"/>
    </location>
</feature>
<sequence>MSEEAKPFVVDIQGREARECVFAADHDRIVAGLQAQIERAVSATNAECNDWAREHELRMKVTAERNRLEQLCRELEEDLIITEEERDSSRRNVSAFENAMGEAQQEAGRLRDERDTLRAEADRLAERRWELRAHERERNAARATLEQLGYTYHGGEQWKPPLGPRPNFDLLDLRDRTIAQLEQSRDGMRDEVERLRRDAERYRWLRDHGATASWEEGGVEIRSNPGHLDDAVDESIAVALEASR</sequence>
<organism evidence="2 3">
    <name type="scientific">Azotobacter beijerinckii</name>
    <dbReference type="NCBI Taxonomy" id="170623"/>
    <lineage>
        <taxon>Bacteria</taxon>
        <taxon>Pseudomonadati</taxon>
        <taxon>Pseudomonadota</taxon>
        <taxon>Gammaproteobacteria</taxon>
        <taxon>Pseudomonadales</taxon>
        <taxon>Pseudomonadaceae</taxon>
        <taxon>Azotobacter</taxon>
    </lineage>
</organism>
<evidence type="ECO:0000313" key="2">
    <source>
        <dbReference type="EMBL" id="SFB20157.1"/>
    </source>
</evidence>
<gene>
    <name evidence="2" type="ORF">SAMN04244571_01772</name>
</gene>
<name>A0A1I0Z494_9GAMM</name>
<comment type="caution">
    <text evidence="2">The sequence shown here is derived from an EMBL/GenBank/DDBJ whole genome shotgun (WGS) entry which is preliminary data.</text>
</comment>
<accession>A0A1I0Z494</accession>
<proteinExistence type="predicted"/>
<keyword evidence="1" id="KW-0175">Coiled coil</keyword>
<protein>
    <recommendedName>
        <fullName evidence="4">Replication region DNA-binding N-term</fullName>
    </recommendedName>
</protein>
<reference evidence="2 3" key="1">
    <citation type="submission" date="2016-10" db="EMBL/GenBank/DDBJ databases">
        <authorList>
            <person name="Varghese N."/>
            <person name="Submissions S."/>
        </authorList>
    </citation>
    <scope>NUCLEOTIDE SEQUENCE [LARGE SCALE GENOMIC DNA]</scope>
    <source>
        <strain evidence="2 3">DSM 282</strain>
    </source>
</reference>
<dbReference type="Proteomes" id="UP000198861">
    <property type="component" value="Unassembled WGS sequence"/>
</dbReference>
<dbReference type="RefSeq" id="WP_091013368.1">
    <property type="nucleotide sequence ID" value="NZ_FOKJ01000023.1"/>
</dbReference>
<evidence type="ECO:0000313" key="3">
    <source>
        <dbReference type="Proteomes" id="UP000198861"/>
    </source>
</evidence>
<evidence type="ECO:0000256" key="1">
    <source>
        <dbReference type="SAM" id="Coils"/>
    </source>
</evidence>
<keyword evidence="3" id="KW-1185">Reference proteome</keyword>
<dbReference type="EMBL" id="FOKJ01000023">
    <property type="protein sequence ID" value="SFB20157.1"/>
    <property type="molecule type" value="Genomic_DNA"/>
</dbReference>
<evidence type="ECO:0008006" key="4">
    <source>
        <dbReference type="Google" id="ProtNLM"/>
    </source>
</evidence>